<evidence type="ECO:0000313" key="2">
    <source>
        <dbReference type="EMBL" id="NHZ93414.1"/>
    </source>
</evidence>
<gene>
    <name evidence="2" type="ORF">F2P45_31055</name>
</gene>
<protein>
    <submittedName>
        <fullName evidence="2">DUF2169 domain-containing protein</fullName>
    </submittedName>
</protein>
<comment type="caution">
    <text evidence="2">The sequence shown here is derived from an EMBL/GenBank/DDBJ whole genome shotgun (WGS) entry which is preliminary data.</text>
</comment>
<proteinExistence type="predicted"/>
<organism evidence="2 3">
    <name type="scientific">Massilia mucilaginosa</name>
    <dbReference type="NCBI Taxonomy" id="2609282"/>
    <lineage>
        <taxon>Bacteria</taxon>
        <taxon>Pseudomonadati</taxon>
        <taxon>Pseudomonadota</taxon>
        <taxon>Betaproteobacteria</taxon>
        <taxon>Burkholderiales</taxon>
        <taxon>Oxalobacteraceae</taxon>
        <taxon>Telluria group</taxon>
        <taxon>Massilia</taxon>
    </lineage>
</organism>
<dbReference type="InterPro" id="IPR018683">
    <property type="entry name" value="DUF2169"/>
</dbReference>
<dbReference type="RefSeq" id="WP_166882100.1">
    <property type="nucleotide sequence ID" value="NZ_WHJH01000072.1"/>
</dbReference>
<sequence length="374" mass="41991">MDIIVGSKHLAVDISSAVDVSGREHLVIVAKGTWKIPAAGERPRPIEPQPFEHADVYVGEPGLSAMLYGSDLARFKPRCDVLFNASAHANGKPVQSMEVVWQVGPLRKGLRVHGSRNWRKRLGIVSLTDAEPFSQMPLHFGNAFGGMRTYKKGWGETATTLVEAHPENPDGIGWFGSRSNDEIDGQPAPMLESLDDAVRKPNGNQRPIAFSAIARHWHPRPKYGGTYDDKWQREIFPFLPEDFDEQFNQCAPEDQQMPYPKGGEQIILRNMMAGRSDVRFRLPKCDNVIVRILRSDYSSEECLAVPDTIYFEPNEERFSVVWRLSTPVKRRLNEFHTIAVGPVSEQLWRERSLGLGGCMGCKPTNAAIEGRETQ</sequence>
<keyword evidence="3" id="KW-1185">Reference proteome</keyword>
<dbReference type="Proteomes" id="UP000609726">
    <property type="component" value="Unassembled WGS sequence"/>
</dbReference>
<name>A0ABX0P275_9BURK</name>
<reference evidence="2 3" key="1">
    <citation type="submission" date="2019-10" db="EMBL/GenBank/DDBJ databases">
        <title>Taxonomy of Antarctic Massilia spp.: description of Massilia rubra sp. nov., Massilia aquatica sp. nov., Massilia mucilaginosa sp. nov., Massilia frigida sp. nov. isolated from streams, lakes and regoliths.</title>
        <authorList>
            <person name="Holochova P."/>
            <person name="Sedlacek I."/>
            <person name="Kralova S."/>
            <person name="Maslanova I."/>
            <person name="Busse H.-J."/>
            <person name="Stankova E."/>
            <person name="Vrbovska V."/>
            <person name="Kovarovic V."/>
            <person name="Bartak M."/>
            <person name="Svec P."/>
            <person name="Pantucek R."/>
        </authorList>
    </citation>
    <scope>NUCLEOTIDE SEQUENCE [LARGE SCALE GENOMIC DNA]</scope>
    <source>
        <strain evidence="2 3">CCM 8733</strain>
    </source>
</reference>
<evidence type="ECO:0000313" key="3">
    <source>
        <dbReference type="Proteomes" id="UP000609726"/>
    </source>
</evidence>
<accession>A0ABX0P275</accession>
<dbReference type="Pfam" id="PF09937">
    <property type="entry name" value="DUF2169"/>
    <property type="match status" value="1"/>
</dbReference>
<dbReference type="EMBL" id="WHJH01000072">
    <property type="protein sequence ID" value="NHZ93414.1"/>
    <property type="molecule type" value="Genomic_DNA"/>
</dbReference>
<evidence type="ECO:0000259" key="1">
    <source>
        <dbReference type="Pfam" id="PF09937"/>
    </source>
</evidence>
<feature type="domain" description="DUF2169" evidence="1">
    <location>
        <begin position="22"/>
        <end position="323"/>
    </location>
</feature>